<dbReference type="PROSITE" id="PS50850">
    <property type="entry name" value="MFS"/>
    <property type="match status" value="1"/>
</dbReference>
<feature type="compositionally biased region" description="Low complexity" evidence="5">
    <location>
        <begin position="249"/>
        <end position="280"/>
    </location>
</feature>
<feature type="transmembrane region" description="Helical" evidence="6">
    <location>
        <begin position="117"/>
        <end position="135"/>
    </location>
</feature>
<evidence type="ECO:0000256" key="2">
    <source>
        <dbReference type="ARBA" id="ARBA00022692"/>
    </source>
</evidence>
<evidence type="ECO:0000313" key="9">
    <source>
        <dbReference type="Proteomes" id="UP000823858"/>
    </source>
</evidence>
<reference evidence="8" key="2">
    <citation type="submission" date="2021-04" db="EMBL/GenBank/DDBJ databases">
        <authorList>
            <person name="Gilroy R."/>
        </authorList>
    </citation>
    <scope>NUCLEOTIDE SEQUENCE</scope>
    <source>
        <strain evidence="8">ChiHjej13B12-4958</strain>
    </source>
</reference>
<name>A0A9D2QGM8_9CORY</name>
<sequence>MWTTFGIGAGSVHRTHDGVNGKHLILRVGWQRFGREQVRRITVSRKNVVIPVGLAFVAVVVAAVNLRAGIASLGPVLSDVLGAFGASGSLAGLITAMPGVLFGIMGLCAVPLARRMGLSRVIVIGMVLALVGLAARPWVGGIAWFILLSGLVVAGIAVGNVLIPAWVKSYGGRRTVAMMTAYGALLGLSGALGPLSALWFSGDDAWRWALFVWGVLAAVQVVVWLGVAWRTGFDFPSTPEPEPVPAEPGSDAPASADASGDAASGDAASGDAASGDAASGDAASGDAAATRAALTSVSLWRSPTAVFLTMFFALQSMNAYLQMGWMPQMYVDAGVSRDTASVALSLVGALNILGGLLMPTIIDRARSLAPFPLVFAVLTAAGYLGILLVPTTTPLLWAFLLGIGGFCFPTAIALIPARSRSPLVTARLSGFVQPMGYFLAGLGPFAIGLVYEATGSWTVILSTLVVLSLVMGLVGVKAGRNSIIDDELTAPHRREYTGH</sequence>
<feature type="transmembrane region" description="Helical" evidence="6">
    <location>
        <begin position="48"/>
        <end position="70"/>
    </location>
</feature>
<feature type="transmembrane region" description="Helical" evidence="6">
    <location>
        <begin position="141"/>
        <end position="167"/>
    </location>
</feature>
<evidence type="ECO:0000313" key="8">
    <source>
        <dbReference type="EMBL" id="HJC85687.1"/>
    </source>
</evidence>
<dbReference type="EMBL" id="DWVP01000022">
    <property type="protein sequence ID" value="HJC85687.1"/>
    <property type="molecule type" value="Genomic_DNA"/>
</dbReference>
<keyword evidence="4 6" id="KW-0472">Membrane</keyword>
<evidence type="ECO:0000256" key="3">
    <source>
        <dbReference type="ARBA" id="ARBA00022989"/>
    </source>
</evidence>
<dbReference type="AlphaFoldDB" id="A0A9D2QGM8"/>
<feature type="region of interest" description="Disordered" evidence="5">
    <location>
        <begin position="238"/>
        <end position="280"/>
    </location>
</feature>
<evidence type="ECO:0000259" key="7">
    <source>
        <dbReference type="PROSITE" id="PS50850"/>
    </source>
</evidence>
<feature type="transmembrane region" description="Helical" evidence="6">
    <location>
        <begin position="179"/>
        <end position="200"/>
    </location>
</feature>
<reference evidence="8" key="1">
    <citation type="journal article" date="2021" name="PeerJ">
        <title>Extensive microbial diversity within the chicken gut microbiome revealed by metagenomics and culture.</title>
        <authorList>
            <person name="Gilroy R."/>
            <person name="Ravi A."/>
            <person name="Getino M."/>
            <person name="Pursley I."/>
            <person name="Horton D.L."/>
            <person name="Alikhan N.F."/>
            <person name="Baker D."/>
            <person name="Gharbi K."/>
            <person name="Hall N."/>
            <person name="Watson M."/>
            <person name="Adriaenssens E.M."/>
            <person name="Foster-Nyarko E."/>
            <person name="Jarju S."/>
            <person name="Secka A."/>
            <person name="Antonio M."/>
            <person name="Oren A."/>
            <person name="Chaudhuri R.R."/>
            <person name="La Ragione R."/>
            <person name="Hildebrand F."/>
            <person name="Pallen M.J."/>
        </authorList>
    </citation>
    <scope>NUCLEOTIDE SEQUENCE</scope>
    <source>
        <strain evidence="8">ChiHjej13B12-4958</strain>
    </source>
</reference>
<dbReference type="InterPro" id="IPR020846">
    <property type="entry name" value="MFS_dom"/>
</dbReference>
<dbReference type="SUPFAM" id="SSF103473">
    <property type="entry name" value="MFS general substrate transporter"/>
    <property type="match status" value="1"/>
</dbReference>
<dbReference type="InterPro" id="IPR011701">
    <property type="entry name" value="MFS"/>
</dbReference>
<evidence type="ECO:0000256" key="1">
    <source>
        <dbReference type="ARBA" id="ARBA00004651"/>
    </source>
</evidence>
<dbReference type="GO" id="GO:0022857">
    <property type="term" value="F:transmembrane transporter activity"/>
    <property type="evidence" value="ECO:0007669"/>
    <property type="project" value="InterPro"/>
</dbReference>
<feature type="transmembrane region" description="Helical" evidence="6">
    <location>
        <begin position="304"/>
        <end position="321"/>
    </location>
</feature>
<accession>A0A9D2QGM8</accession>
<feature type="transmembrane region" description="Helical" evidence="6">
    <location>
        <begin position="341"/>
        <end position="362"/>
    </location>
</feature>
<keyword evidence="2 6" id="KW-0812">Transmembrane</keyword>
<feature type="transmembrane region" description="Helical" evidence="6">
    <location>
        <begin position="369"/>
        <end position="389"/>
    </location>
</feature>
<evidence type="ECO:0000256" key="4">
    <source>
        <dbReference type="ARBA" id="ARBA00023136"/>
    </source>
</evidence>
<organism evidence="8 9">
    <name type="scientific">Candidatus Corynebacterium faecigallinarum</name>
    <dbReference type="NCBI Taxonomy" id="2838528"/>
    <lineage>
        <taxon>Bacteria</taxon>
        <taxon>Bacillati</taxon>
        <taxon>Actinomycetota</taxon>
        <taxon>Actinomycetes</taxon>
        <taxon>Mycobacteriales</taxon>
        <taxon>Corynebacteriaceae</taxon>
        <taxon>Corynebacterium</taxon>
    </lineage>
</organism>
<feature type="transmembrane region" description="Helical" evidence="6">
    <location>
        <begin position="206"/>
        <end position="227"/>
    </location>
</feature>
<comment type="subcellular location">
    <subcellularLocation>
        <location evidence="1">Cell membrane</location>
        <topology evidence="1">Multi-pass membrane protein</topology>
    </subcellularLocation>
</comment>
<dbReference type="InterPro" id="IPR036259">
    <property type="entry name" value="MFS_trans_sf"/>
</dbReference>
<gene>
    <name evidence="8" type="ORF">H9751_09105</name>
</gene>
<feature type="transmembrane region" description="Helical" evidence="6">
    <location>
        <begin position="457"/>
        <end position="476"/>
    </location>
</feature>
<dbReference type="Pfam" id="PF07690">
    <property type="entry name" value="MFS_1"/>
    <property type="match status" value="1"/>
</dbReference>
<dbReference type="Proteomes" id="UP000823858">
    <property type="component" value="Unassembled WGS sequence"/>
</dbReference>
<protein>
    <submittedName>
        <fullName evidence="8">MFS transporter</fullName>
    </submittedName>
</protein>
<feature type="transmembrane region" description="Helical" evidence="6">
    <location>
        <begin position="428"/>
        <end position="451"/>
    </location>
</feature>
<dbReference type="GO" id="GO:0005886">
    <property type="term" value="C:plasma membrane"/>
    <property type="evidence" value="ECO:0007669"/>
    <property type="project" value="UniProtKB-SubCell"/>
</dbReference>
<dbReference type="PANTHER" id="PTHR23523:SF2">
    <property type="entry name" value="2-NITROIMIDAZOLE TRANSPORTER"/>
    <property type="match status" value="1"/>
</dbReference>
<evidence type="ECO:0000256" key="5">
    <source>
        <dbReference type="SAM" id="MobiDB-lite"/>
    </source>
</evidence>
<dbReference type="PANTHER" id="PTHR23523">
    <property type="match status" value="1"/>
</dbReference>
<evidence type="ECO:0000256" key="6">
    <source>
        <dbReference type="SAM" id="Phobius"/>
    </source>
</evidence>
<proteinExistence type="predicted"/>
<feature type="transmembrane region" description="Helical" evidence="6">
    <location>
        <begin position="395"/>
        <end position="416"/>
    </location>
</feature>
<comment type="caution">
    <text evidence="8">The sequence shown here is derived from an EMBL/GenBank/DDBJ whole genome shotgun (WGS) entry which is preliminary data.</text>
</comment>
<feature type="transmembrane region" description="Helical" evidence="6">
    <location>
        <begin position="90"/>
        <end position="110"/>
    </location>
</feature>
<keyword evidence="3 6" id="KW-1133">Transmembrane helix</keyword>
<dbReference type="InterPro" id="IPR052524">
    <property type="entry name" value="MFS_Cyanate_Porter"/>
</dbReference>
<dbReference type="Gene3D" id="1.20.1250.20">
    <property type="entry name" value="MFS general substrate transporter like domains"/>
    <property type="match status" value="1"/>
</dbReference>
<feature type="domain" description="Major facilitator superfamily (MFS) profile" evidence="7">
    <location>
        <begin position="55"/>
        <end position="480"/>
    </location>
</feature>